<accession>A0ABS3FCR7</accession>
<evidence type="ECO:0000313" key="1">
    <source>
        <dbReference type="EMBL" id="MBO0340941.1"/>
    </source>
</evidence>
<dbReference type="Proteomes" id="UP000664807">
    <property type="component" value="Unassembled WGS sequence"/>
</dbReference>
<name>A0ABS3FCR7_9FLAO</name>
<dbReference type="RefSeq" id="WP_207026510.1">
    <property type="nucleotide sequence ID" value="NZ_JAFLNM010000001.1"/>
</dbReference>
<proteinExistence type="predicted"/>
<sequence length="283" mass="32943">MNDILRQYDILDRRLSIPQWVKDEIHTEVACIMNENLVEGIINEMLKDERAIKQVGLQRAWLIDTSIETNSDEYKALYKKAKGEYTQTKRVDQLKAVLTNWDIKKQGMPTNKNLAEYVGIKESTITRSYSTLIKEEKRLAKEGKNRGSRSDIGKKISLYYDDKGIGYDHGYLMRTNEKLYFPLNGKYTVNNFGEICKKNQKGQYKVMSVDKDGFCQLTIEGKRCKVNPTKTMVEVLFKEMTEPNREELGESFNLFSMNKEQLQENIKEHSNPTTLTIRQNLCH</sequence>
<dbReference type="EMBL" id="JAFLNM010000001">
    <property type="protein sequence ID" value="MBO0340941.1"/>
    <property type="molecule type" value="Genomic_DNA"/>
</dbReference>
<reference evidence="1 2" key="1">
    <citation type="submission" date="2021-03" db="EMBL/GenBank/DDBJ databases">
        <title>Muricauda lutimaris sp. nov. and Muricauda ruestringensis sp. nov, two marine members of the Flavobacteriaceae isolated from deep sea sediments of Western Pacific.</title>
        <authorList>
            <person name="Zhao S."/>
            <person name="Liu R."/>
        </authorList>
    </citation>
    <scope>NUCLEOTIDE SEQUENCE [LARGE SCALE GENOMIC DNA]</scope>
    <source>
        <strain evidence="1 2">BC31-3-A3</strain>
    </source>
</reference>
<comment type="caution">
    <text evidence="1">The sequence shown here is derived from an EMBL/GenBank/DDBJ whole genome shotgun (WGS) entry which is preliminary data.</text>
</comment>
<evidence type="ECO:0000313" key="2">
    <source>
        <dbReference type="Proteomes" id="UP000664807"/>
    </source>
</evidence>
<keyword evidence="2" id="KW-1185">Reference proteome</keyword>
<organism evidence="1 2">
    <name type="scientific">Flagellimonas profundi</name>
    <dbReference type="NCBI Taxonomy" id="2915620"/>
    <lineage>
        <taxon>Bacteria</taxon>
        <taxon>Pseudomonadati</taxon>
        <taxon>Bacteroidota</taxon>
        <taxon>Flavobacteriia</taxon>
        <taxon>Flavobacteriales</taxon>
        <taxon>Flavobacteriaceae</taxon>
        <taxon>Flagellimonas</taxon>
    </lineage>
</organism>
<protein>
    <submittedName>
        <fullName evidence="1">Uncharacterized protein</fullName>
    </submittedName>
</protein>
<gene>
    <name evidence="1" type="ORF">J0654_04760</name>
</gene>